<sequence length="247" mass="28322">MLLDKYRLDVEQTGVVEIDSDLYYDVTALWIAAAGDHVDLVKLLVEYGSQLEHANRYKSTSLRAACYNGNLIIIKFLVEHGAQIDPQKSNNSTCLMAAVYKGHFTVVEYLLSLHCELHILDRWQKTALHYAADSLPITKLLVDHGLQPNKDHNNMTLLMIAADQRKVSIVVYFVDNNLCTTKEHIEAIELLSTSYLIDNEHYSLTKGYDYMKMAMELRHSESVSKERTLLPPVEAYENRCECQPWRN</sequence>
<proteinExistence type="inferred from homology"/>
<dbReference type="PROSITE" id="PS50297">
    <property type="entry name" value="ANK_REP_REGION"/>
    <property type="match status" value="1"/>
</dbReference>
<reference evidence="8" key="1">
    <citation type="submission" date="2021-02" db="EMBL/GenBank/DDBJ databases">
        <authorList>
            <person name="Nowell W R."/>
        </authorList>
    </citation>
    <scope>NUCLEOTIDE SEQUENCE</scope>
</reference>
<dbReference type="EMBL" id="CAJOBC010005023">
    <property type="protein sequence ID" value="CAF3848911.1"/>
    <property type="molecule type" value="Genomic_DNA"/>
</dbReference>
<evidence type="ECO:0000256" key="2">
    <source>
        <dbReference type="ARBA" id="ARBA00022737"/>
    </source>
</evidence>
<dbReference type="AlphaFoldDB" id="A0A814MS14"/>
<comment type="pathway">
    <text evidence="1">Protein modification; protein ubiquitination.</text>
</comment>
<keyword evidence="10" id="KW-1185">Reference proteome</keyword>
<dbReference type="PANTHER" id="PTHR24173">
    <property type="entry name" value="ANKYRIN REPEAT CONTAINING"/>
    <property type="match status" value="1"/>
</dbReference>
<comment type="caution">
    <text evidence="8">The sequence shown here is derived from an EMBL/GenBank/DDBJ whole genome shotgun (WGS) entry which is preliminary data.</text>
</comment>
<dbReference type="Gene3D" id="1.25.40.20">
    <property type="entry name" value="Ankyrin repeat-containing domain"/>
    <property type="match status" value="1"/>
</dbReference>
<feature type="repeat" description="ANK" evidence="7">
    <location>
        <begin position="24"/>
        <end position="56"/>
    </location>
</feature>
<dbReference type="EMBL" id="CAJNOQ010005023">
    <property type="protein sequence ID" value="CAF1083167.1"/>
    <property type="molecule type" value="Genomic_DNA"/>
</dbReference>
<dbReference type="OrthoDB" id="20872at2759"/>
<feature type="repeat" description="ANK" evidence="7">
    <location>
        <begin position="57"/>
        <end position="89"/>
    </location>
</feature>
<evidence type="ECO:0000256" key="3">
    <source>
        <dbReference type="ARBA" id="ARBA00022786"/>
    </source>
</evidence>
<evidence type="ECO:0000256" key="4">
    <source>
        <dbReference type="ARBA" id="ARBA00023043"/>
    </source>
</evidence>
<organism evidence="8 10">
    <name type="scientific">Didymodactylos carnosus</name>
    <dbReference type="NCBI Taxonomy" id="1234261"/>
    <lineage>
        <taxon>Eukaryota</taxon>
        <taxon>Metazoa</taxon>
        <taxon>Spiralia</taxon>
        <taxon>Gnathifera</taxon>
        <taxon>Rotifera</taxon>
        <taxon>Eurotatoria</taxon>
        <taxon>Bdelloidea</taxon>
        <taxon>Philodinida</taxon>
        <taxon>Philodinidae</taxon>
        <taxon>Didymodactylos</taxon>
    </lineage>
</organism>
<dbReference type="PROSITE" id="PS50088">
    <property type="entry name" value="ANK_REPEAT"/>
    <property type="match status" value="2"/>
</dbReference>
<evidence type="ECO:0000256" key="7">
    <source>
        <dbReference type="PROSITE-ProRule" id="PRU00023"/>
    </source>
</evidence>
<dbReference type="SMART" id="SM00248">
    <property type="entry name" value="ANK"/>
    <property type="match status" value="5"/>
</dbReference>
<dbReference type="InterPro" id="IPR002110">
    <property type="entry name" value="Ankyrin_rpt"/>
</dbReference>
<evidence type="ECO:0000313" key="9">
    <source>
        <dbReference type="EMBL" id="CAF3848911.1"/>
    </source>
</evidence>
<evidence type="ECO:0000256" key="1">
    <source>
        <dbReference type="ARBA" id="ARBA00004906"/>
    </source>
</evidence>
<evidence type="ECO:0000313" key="10">
    <source>
        <dbReference type="Proteomes" id="UP000663829"/>
    </source>
</evidence>
<keyword evidence="4 7" id="KW-0040">ANK repeat</keyword>
<dbReference type="SUPFAM" id="SSF48403">
    <property type="entry name" value="Ankyrin repeat"/>
    <property type="match status" value="1"/>
</dbReference>
<keyword evidence="2" id="KW-0677">Repeat</keyword>
<evidence type="ECO:0000313" key="8">
    <source>
        <dbReference type="EMBL" id="CAF1083167.1"/>
    </source>
</evidence>
<gene>
    <name evidence="8" type="ORF">GPM918_LOCUS17873</name>
    <name evidence="9" type="ORF">SRO942_LOCUS17870</name>
</gene>
<evidence type="ECO:0000256" key="5">
    <source>
        <dbReference type="ARBA" id="ARBA00038500"/>
    </source>
</evidence>
<dbReference type="PANTHER" id="PTHR24173:SF78">
    <property type="entry name" value="PROTEIN FEM-1 HOMOLOG B"/>
    <property type="match status" value="1"/>
</dbReference>
<dbReference type="Proteomes" id="UP000681722">
    <property type="component" value="Unassembled WGS sequence"/>
</dbReference>
<comment type="similarity">
    <text evidence="5">Belongs to the fem-1 family.</text>
</comment>
<evidence type="ECO:0000256" key="6">
    <source>
        <dbReference type="ARBA" id="ARBA00072197"/>
    </source>
</evidence>
<dbReference type="InterPro" id="IPR036770">
    <property type="entry name" value="Ankyrin_rpt-contain_sf"/>
</dbReference>
<dbReference type="GO" id="GO:0005737">
    <property type="term" value="C:cytoplasm"/>
    <property type="evidence" value="ECO:0007669"/>
    <property type="project" value="UniProtKB-SubCell"/>
</dbReference>
<dbReference type="Pfam" id="PF12796">
    <property type="entry name" value="Ank_2"/>
    <property type="match status" value="1"/>
</dbReference>
<keyword evidence="3" id="KW-0833">Ubl conjugation pathway</keyword>
<protein>
    <recommendedName>
        <fullName evidence="6">Protein fem-1 homolog B</fullName>
    </recommendedName>
</protein>
<accession>A0A814MS14</accession>
<name>A0A814MS14_9BILA</name>
<dbReference type="Proteomes" id="UP000663829">
    <property type="component" value="Unassembled WGS sequence"/>
</dbReference>